<evidence type="ECO:0000313" key="3">
    <source>
        <dbReference type="EMBL" id="SER57133.1"/>
    </source>
</evidence>
<dbReference type="OrthoDB" id="2067413at2"/>
<evidence type="ECO:0008006" key="5">
    <source>
        <dbReference type="Google" id="ProtNLM"/>
    </source>
</evidence>
<keyword evidence="2" id="KW-0812">Transmembrane</keyword>
<evidence type="ECO:0000313" key="4">
    <source>
        <dbReference type="Proteomes" id="UP000182584"/>
    </source>
</evidence>
<reference evidence="3 4" key="1">
    <citation type="submission" date="2016-10" db="EMBL/GenBank/DDBJ databases">
        <authorList>
            <person name="de Groot N.N."/>
        </authorList>
    </citation>
    <scope>NUCLEOTIDE SEQUENCE [LARGE SCALE GENOMIC DNA]</scope>
    <source>
        <strain evidence="3 4">AR40</strain>
    </source>
</reference>
<organism evidence="3 4">
    <name type="scientific">Butyrivibrio fibrisolvens</name>
    <dbReference type="NCBI Taxonomy" id="831"/>
    <lineage>
        <taxon>Bacteria</taxon>
        <taxon>Bacillati</taxon>
        <taxon>Bacillota</taxon>
        <taxon>Clostridia</taxon>
        <taxon>Lachnospirales</taxon>
        <taxon>Lachnospiraceae</taxon>
        <taxon>Butyrivibrio</taxon>
    </lineage>
</organism>
<sequence>MNREVKKFHAFAFVIALVTFAVIISIFPLRIWNDVRTEVGGGFENGYTQGVDSTHDAIQDFIAQYDRIDSISVYVNELTKGRYMHISFWDVDKWRVMYEETIDLGEEQLPGYVDIPLGLDLEVGGNYRVMFTVWHATYVLGTESIEGSTNPAIGSFYYQDSVVEGSHLLARYNYSVPMSKVMSLTLMVMVFMIGCALVCVTRTLCRDAANKYITVGRVCQYVLNPVAVIAYISLATMVFPLRLFDNRASDIFFYELGLLLAFITALYAINHKRNDSISVALGKYSANAAAKGVAGSNTNGRSLFGEMSLFDKIMSFGQMILIALTFVYASQYMNDLYDIYHSISERQLVLCLLLITVLFQSRKELISIQNIVLSVAGVAAGFYYYHKNQLPVTEKEYDLHNLILKLSIAIVIVSVILIADYVRYLLKVVTKKASRSSASITLYGVFVIVFFVCLIVLRNTRWWGVVLALVFAVMYIRMNIADRSAHWNAIATGGLILNIIYTIGYCLLFRYFTGFVMGRYSMQFHTVTVTAEYLTIMQVMAAALLLAKVSSGSKISRFKDFASYVFKEMLLFGMISAYMIFTLSRTGYLAAIVTIMVLIVMVTIRAGKDAVKTLVRGIAACIVAVIIAFPMTFTFQRIIPVMVGHPYFFEVEDAAPSARGGSDLNDYKYMSIERFYSLFRQKILGVSATEYNFVDDPYNYDDNGNYLYDEDGNPLNGAEVGCQEGADAQLQADYCRDILEDADRSDRLVASGIDGLYIAEAADTEVLEDSDNEGSDTYYDESSTEGEEEVASEGEEEQTSEDGSVDDYSNGRIDIWKAYIKELNMTGHDEMGAVAEDGELLAHAHNVYIQVAYDHGIPVGILFVFVIVAGIAFSGVYYFRNQRSFASAVPFAVITGFAIAGLTEWNFQLCNPMTVALMLLLPVIMFKERKSDH</sequence>
<keyword evidence="2" id="KW-0472">Membrane</keyword>
<feature type="transmembrane region" description="Helical" evidence="2">
    <location>
        <begin position="487"/>
        <end position="511"/>
    </location>
</feature>
<feature type="transmembrane region" description="Helical" evidence="2">
    <location>
        <begin position="587"/>
        <end position="607"/>
    </location>
</feature>
<feature type="transmembrane region" description="Helical" evidence="2">
    <location>
        <begin position="406"/>
        <end position="426"/>
    </location>
</feature>
<dbReference type="AlphaFoldDB" id="A0A1H9QBC5"/>
<accession>A0A1H9QBC5</accession>
<feature type="region of interest" description="Disordered" evidence="1">
    <location>
        <begin position="764"/>
        <end position="808"/>
    </location>
</feature>
<feature type="transmembrane region" description="Helical" evidence="2">
    <location>
        <begin position="531"/>
        <end position="549"/>
    </location>
</feature>
<feature type="transmembrane region" description="Helical" evidence="2">
    <location>
        <begin position="181"/>
        <end position="200"/>
    </location>
</feature>
<keyword evidence="2" id="KW-1133">Transmembrane helix</keyword>
<name>A0A1H9QBC5_BUTFI</name>
<evidence type="ECO:0000256" key="1">
    <source>
        <dbReference type="SAM" id="MobiDB-lite"/>
    </source>
</evidence>
<feature type="transmembrane region" description="Helical" evidence="2">
    <location>
        <begin position="614"/>
        <end position="633"/>
    </location>
</feature>
<dbReference type="EMBL" id="FOGJ01000007">
    <property type="protein sequence ID" value="SER57133.1"/>
    <property type="molecule type" value="Genomic_DNA"/>
</dbReference>
<evidence type="ECO:0000256" key="2">
    <source>
        <dbReference type="SAM" id="Phobius"/>
    </source>
</evidence>
<dbReference type="RefSeq" id="WP_074755299.1">
    <property type="nucleotide sequence ID" value="NZ_FOGJ01000007.1"/>
</dbReference>
<feature type="transmembrane region" description="Helical" evidence="2">
    <location>
        <begin position="857"/>
        <end position="878"/>
    </location>
</feature>
<feature type="transmembrane region" description="Helical" evidence="2">
    <location>
        <begin position="885"/>
        <end position="903"/>
    </location>
</feature>
<feature type="transmembrane region" description="Helical" evidence="2">
    <location>
        <begin position="313"/>
        <end position="333"/>
    </location>
</feature>
<proteinExistence type="predicted"/>
<feature type="transmembrane region" description="Helical" evidence="2">
    <location>
        <begin position="438"/>
        <end position="457"/>
    </location>
</feature>
<gene>
    <name evidence="3" type="ORF">SAMN04487884_10782</name>
</gene>
<feature type="transmembrane region" description="Helical" evidence="2">
    <location>
        <begin position="221"/>
        <end position="239"/>
    </location>
</feature>
<protein>
    <recommendedName>
        <fullName evidence="5">O-Antigen ligase</fullName>
    </recommendedName>
</protein>
<feature type="transmembrane region" description="Helical" evidence="2">
    <location>
        <begin position="561"/>
        <end position="581"/>
    </location>
</feature>
<feature type="transmembrane region" description="Helical" evidence="2">
    <location>
        <begin position="366"/>
        <end position="386"/>
    </location>
</feature>
<feature type="transmembrane region" description="Helical" evidence="2">
    <location>
        <begin position="463"/>
        <end position="480"/>
    </location>
</feature>
<feature type="transmembrane region" description="Helical" evidence="2">
    <location>
        <begin position="339"/>
        <end position="359"/>
    </location>
</feature>
<feature type="compositionally biased region" description="Acidic residues" evidence="1">
    <location>
        <begin position="764"/>
        <end position="805"/>
    </location>
</feature>
<feature type="transmembrane region" description="Helical" evidence="2">
    <location>
        <begin position="909"/>
        <end position="926"/>
    </location>
</feature>
<dbReference type="Proteomes" id="UP000182584">
    <property type="component" value="Unassembled WGS sequence"/>
</dbReference>
<feature type="transmembrane region" description="Helical" evidence="2">
    <location>
        <begin position="251"/>
        <end position="269"/>
    </location>
</feature>
<feature type="transmembrane region" description="Helical" evidence="2">
    <location>
        <begin position="12"/>
        <end position="32"/>
    </location>
</feature>